<dbReference type="InterPro" id="IPR042111">
    <property type="entry name" value="Adenylosuccinate_synth_dom3"/>
</dbReference>
<accession>T1C7E2</accession>
<reference evidence="1" key="2">
    <citation type="journal article" date="2014" name="ISME J.">
        <title>Microbial stratification in low pH oxic and suboxic macroscopic growths along an acid mine drainage.</title>
        <authorList>
            <person name="Mendez-Garcia C."/>
            <person name="Mesa V."/>
            <person name="Sprenger R.R."/>
            <person name="Richter M."/>
            <person name="Diez M.S."/>
            <person name="Solano J."/>
            <person name="Bargiela R."/>
            <person name="Golyshina O.V."/>
            <person name="Manteca A."/>
            <person name="Ramos J.L."/>
            <person name="Gallego J.R."/>
            <person name="Llorente I."/>
            <person name="Martins Dos Santos V.A."/>
            <person name="Jensen O.N."/>
            <person name="Pelaez A.I."/>
            <person name="Sanchez J."/>
            <person name="Ferrer M."/>
        </authorList>
    </citation>
    <scope>NUCLEOTIDE SEQUENCE</scope>
</reference>
<gene>
    <name evidence="1" type="ORF">B1A_02526</name>
</gene>
<dbReference type="InterPro" id="IPR027417">
    <property type="entry name" value="P-loop_NTPase"/>
</dbReference>
<dbReference type="GO" id="GO:0000166">
    <property type="term" value="F:nucleotide binding"/>
    <property type="evidence" value="ECO:0007669"/>
    <property type="project" value="InterPro"/>
</dbReference>
<dbReference type="GO" id="GO:0006164">
    <property type="term" value="P:purine nucleotide biosynthetic process"/>
    <property type="evidence" value="ECO:0007669"/>
    <property type="project" value="InterPro"/>
</dbReference>
<comment type="caution">
    <text evidence="1">The sequence shown here is derived from an EMBL/GenBank/DDBJ whole genome shotgun (WGS) entry which is preliminary data.</text>
</comment>
<dbReference type="EC" id="6.3.4.4" evidence="1"/>
<reference evidence="1" key="1">
    <citation type="submission" date="2013-08" db="EMBL/GenBank/DDBJ databases">
        <authorList>
            <person name="Mendez C."/>
            <person name="Richter M."/>
            <person name="Ferrer M."/>
            <person name="Sanchez J."/>
        </authorList>
    </citation>
    <scope>NUCLEOTIDE SEQUENCE</scope>
</reference>
<evidence type="ECO:0000313" key="1">
    <source>
        <dbReference type="EMBL" id="EQD77987.1"/>
    </source>
</evidence>
<feature type="non-terminal residue" evidence="1">
    <location>
        <position position="1"/>
    </location>
</feature>
<name>T1C7E2_9ZZZZ</name>
<dbReference type="InterPro" id="IPR001114">
    <property type="entry name" value="Adenylosuccinate_synthetase"/>
</dbReference>
<dbReference type="AlphaFoldDB" id="T1C7E2"/>
<dbReference type="GO" id="GO:0004019">
    <property type="term" value="F:adenylosuccinate synthase activity"/>
    <property type="evidence" value="ECO:0007669"/>
    <property type="project" value="UniProtKB-EC"/>
</dbReference>
<dbReference type="Pfam" id="PF00709">
    <property type="entry name" value="Adenylsucc_synt"/>
    <property type="match status" value="1"/>
</dbReference>
<dbReference type="EMBL" id="AUZX01001873">
    <property type="protein sequence ID" value="EQD77987.1"/>
    <property type="molecule type" value="Genomic_DNA"/>
</dbReference>
<dbReference type="Gene3D" id="3.90.170.10">
    <property type="entry name" value="Adenylosuccinate Synthetase, subunit A, domain 3"/>
    <property type="match status" value="1"/>
</dbReference>
<organism evidence="1">
    <name type="scientific">mine drainage metagenome</name>
    <dbReference type="NCBI Taxonomy" id="410659"/>
    <lineage>
        <taxon>unclassified sequences</taxon>
        <taxon>metagenomes</taxon>
        <taxon>ecological metagenomes</taxon>
    </lineage>
</organism>
<proteinExistence type="predicted"/>
<sequence>STMGMEHYDQLPLNARRYLERLVEICEVPIDVVSTGPDRRETIVLRHPYDA</sequence>
<dbReference type="SUPFAM" id="SSF52540">
    <property type="entry name" value="P-loop containing nucleoside triphosphate hydrolases"/>
    <property type="match status" value="1"/>
</dbReference>
<keyword evidence="1" id="KW-0436">Ligase</keyword>
<protein>
    <submittedName>
        <fullName evidence="1">Adenylosuccinate synthetase</fullName>
        <ecNumber evidence="1">6.3.4.4</ecNumber>
    </submittedName>
</protein>